<name>A0ABN5TF78_9PSED</name>
<dbReference type="Gene3D" id="3.30.530.20">
    <property type="match status" value="1"/>
</dbReference>
<dbReference type="EMBL" id="CP034337">
    <property type="protein sequence ID" value="AZL73735.1"/>
    <property type="molecule type" value="Genomic_DNA"/>
</dbReference>
<dbReference type="Proteomes" id="UP000272622">
    <property type="component" value="Chromosome"/>
</dbReference>
<dbReference type="InterPro" id="IPR023393">
    <property type="entry name" value="START-like_dom_sf"/>
</dbReference>
<keyword evidence="2" id="KW-1185">Reference proteome</keyword>
<accession>A0ABN5TF78</accession>
<dbReference type="CDD" id="cd07820">
    <property type="entry name" value="SRPBCC_3"/>
    <property type="match status" value="1"/>
</dbReference>
<sequence>MPTLERTTLIPRRTPEDVFEFCLDGANFPKIFPERITPRGQIDPADLRIEQGRVFHFRHWMFNCLPANWTVCIREVHDNAYFIDEMLKGPLRAFRHEHRVQAAEGGTLYTDKVTYAAIGGRLLERLVVDRYMARIFDARHRNMLVLLEAP</sequence>
<dbReference type="RefSeq" id="WP_125463853.1">
    <property type="nucleotide sequence ID" value="NZ_CP034337.1"/>
</dbReference>
<dbReference type="SUPFAM" id="SSF55961">
    <property type="entry name" value="Bet v1-like"/>
    <property type="match status" value="1"/>
</dbReference>
<proteinExistence type="predicted"/>
<evidence type="ECO:0000313" key="2">
    <source>
        <dbReference type="Proteomes" id="UP000272622"/>
    </source>
</evidence>
<protein>
    <submittedName>
        <fullName evidence="1">Polyketide cyclase</fullName>
    </submittedName>
</protein>
<organism evidence="1 2">
    <name type="scientific">Pseudomonas oryziphila</name>
    <dbReference type="NCBI Taxonomy" id="2894079"/>
    <lineage>
        <taxon>Bacteria</taxon>
        <taxon>Pseudomonadati</taxon>
        <taxon>Pseudomonadota</taxon>
        <taxon>Gammaproteobacteria</taxon>
        <taxon>Pseudomonadales</taxon>
        <taxon>Pseudomonadaceae</taxon>
        <taxon>Pseudomonas</taxon>
    </lineage>
</organism>
<reference evidence="1 2" key="1">
    <citation type="submission" date="2018-12" db="EMBL/GenBank/DDBJ databases">
        <authorList>
            <person name="Li S."/>
            <person name="Yang R."/>
            <person name="Chen G."/>
            <person name="Zou L."/>
            <person name="Zhang C."/>
            <person name="Chen Y."/>
            <person name="Liu Z."/>
            <person name="Li Y."/>
            <person name="Yan Y."/>
            <person name="Huang M."/>
            <person name="Chen T."/>
        </authorList>
    </citation>
    <scope>NUCLEOTIDE SEQUENCE [LARGE SCALE GENOMIC DNA]</scope>
    <source>
        <strain evidence="1 2">2014</strain>
    </source>
</reference>
<gene>
    <name evidence="1" type="ORF">EI693_11840</name>
</gene>
<evidence type="ECO:0000313" key="1">
    <source>
        <dbReference type="EMBL" id="AZL73735.1"/>
    </source>
</evidence>